<sequence>MKVKSTRLNRKKGGAPLESSRPPRKEAFRVGSLLGSPSRETETKTTPRQSYADVARCAGSPGSIGDESSPSCTLLQKVSRRQFGSMKGQRDEPRDSGNLDLPCVPPLTYADIVKRPQSPGITCEELAVSTGQTKTKSYAEVLALSKVEDETERATELCSAVRLPRKRGPEEFREPRLRSTHIKPSAVARHQPSFLSRERNGGRLCKADSESSLLEQHPVLLSSRSRRNRKRASVSRCCSGVDKAHGNTSGTKTQRIGESAQTWPHYRAFLDDTSAVINTRLATGLACCLLSPRHQSPEDHTHRGLTSRRLPVEEKPWLSSEAFSGEPSFDGSTWTSYLADPSQRVHPATCFDSLTAGEWQAAVAISMHLYALHDQCVTYQKRSFVCVP</sequence>
<evidence type="ECO:0000256" key="1">
    <source>
        <dbReference type="SAM" id="MobiDB-lite"/>
    </source>
</evidence>
<feature type="compositionally biased region" description="Polar residues" evidence="1">
    <location>
        <begin position="66"/>
        <end position="76"/>
    </location>
</feature>
<organism evidence="2 3">
    <name type="scientific">Toxoplasma gondii p89</name>
    <dbReference type="NCBI Taxonomy" id="943119"/>
    <lineage>
        <taxon>Eukaryota</taxon>
        <taxon>Sar</taxon>
        <taxon>Alveolata</taxon>
        <taxon>Apicomplexa</taxon>
        <taxon>Conoidasida</taxon>
        <taxon>Coccidia</taxon>
        <taxon>Eucoccidiorida</taxon>
        <taxon>Eimeriorina</taxon>
        <taxon>Sarcocystidae</taxon>
        <taxon>Toxoplasma</taxon>
    </lineage>
</organism>
<dbReference type="Proteomes" id="UP000028828">
    <property type="component" value="Unassembled WGS sequence"/>
</dbReference>
<evidence type="ECO:0000313" key="3">
    <source>
        <dbReference type="Proteomes" id="UP000028828"/>
    </source>
</evidence>
<protein>
    <submittedName>
        <fullName evidence="2">Uncharacterized protein</fullName>
    </submittedName>
</protein>
<proteinExistence type="predicted"/>
<feature type="region of interest" description="Disordered" evidence="1">
    <location>
        <begin position="223"/>
        <end position="258"/>
    </location>
</feature>
<feature type="compositionally biased region" description="Basic residues" evidence="1">
    <location>
        <begin position="224"/>
        <end position="233"/>
    </location>
</feature>
<feature type="region of interest" description="Disordered" evidence="1">
    <location>
        <begin position="1"/>
        <end position="101"/>
    </location>
</feature>
<feature type="compositionally biased region" description="Polar residues" evidence="1">
    <location>
        <begin position="246"/>
        <end position="258"/>
    </location>
</feature>
<name>A0A086J7G2_TOXGO</name>
<accession>A0A086J7G2</accession>
<feature type="compositionally biased region" description="Basic and acidic residues" evidence="1">
    <location>
        <begin position="88"/>
        <end position="97"/>
    </location>
</feature>
<dbReference type="EMBL" id="AEYI02002490">
    <property type="protein sequence ID" value="KFG28080.1"/>
    <property type="molecule type" value="Genomic_DNA"/>
</dbReference>
<dbReference type="AlphaFoldDB" id="A0A086J7G2"/>
<evidence type="ECO:0000313" key="2">
    <source>
        <dbReference type="EMBL" id="KFG28080.1"/>
    </source>
</evidence>
<gene>
    <name evidence="2" type="ORF">TGP89_321390</name>
</gene>
<reference evidence="2 3" key="1">
    <citation type="submission" date="2014-03" db="EMBL/GenBank/DDBJ databases">
        <authorList>
            <person name="Sibley D."/>
            <person name="Venepally P."/>
            <person name="Karamycheva S."/>
            <person name="Hadjithomas M."/>
            <person name="Khan A."/>
            <person name="Brunk B."/>
            <person name="Roos D."/>
            <person name="Caler E."/>
            <person name="Lorenzi H."/>
        </authorList>
    </citation>
    <scope>NUCLEOTIDE SEQUENCE [LARGE SCALE GENOMIC DNA]</scope>
    <source>
        <strain evidence="3">p89</strain>
    </source>
</reference>
<dbReference type="VEuPathDB" id="ToxoDB:TGP89_321390"/>
<dbReference type="OrthoDB" id="330211at2759"/>
<feature type="compositionally biased region" description="Basic residues" evidence="1">
    <location>
        <begin position="1"/>
        <end position="13"/>
    </location>
</feature>
<comment type="caution">
    <text evidence="2">The sequence shown here is derived from an EMBL/GenBank/DDBJ whole genome shotgun (WGS) entry which is preliminary data.</text>
</comment>